<reference evidence="2" key="1">
    <citation type="journal article" date="2020" name="Stud. Mycol.">
        <title>101 Dothideomycetes genomes: a test case for predicting lifestyles and emergence of pathogens.</title>
        <authorList>
            <person name="Haridas S."/>
            <person name="Albert R."/>
            <person name="Binder M."/>
            <person name="Bloem J."/>
            <person name="Labutti K."/>
            <person name="Salamov A."/>
            <person name="Andreopoulos B."/>
            <person name="Baker S."/>
            <person name="Barry K."/>
            <person name="Bills G."/>
            <person name="Bluhm B."/>
            <person name="Cannon C."/>
            <person name="Castanera R."/>
            <person name="Culley D."/>
            <person name="Daum C."/>
            <person name="Ezra D."/>
            <person name="Gonzalez J."/>
            <person name="Henrissat B."/>
            <person name="Kuo A."/>
            <person name="Liang C."/>
            <person name="Lipzen A."/>
            <person name="Lutzoni F."/>
            <person name="Magnuson J."/>
            <person name="Mondo S."/>
            <person name="Nolan M."/>
            <person name="Ohm R."/>
            <person name="Pangilinan J."/>
            <person name="Park H.-J."/>
            <person name="Ramirez L."/>
            <person name="Alfaro M."/>
            <person name="Sun H."/>
            <person name="Tritt A."/>
            <person name="Yoshinaga Y."/>
            <person name="Zwiers L.-H."/>
            <person name="Turgeon B."/>
            <person name="Goodwin S."/>
            <person name="Spatafora J."/>
            <person name="Crous P."/>
            <person name="Grigoriev I."/>
        </authorList>
    </citation>
    <scope>NUCLEOTIDE SEQUENCE</scope>
    <source>
        <strain evidence="2">CBS 260.36</strain>
    </source>
</reference>
<keyword evidence="1" id="KW-0472">Membrane</keyword>
<evidence type="ECO:0000256" key="1">
    <source>
        <dbReference type="SAM" id="Phobius"/>
    </source>
</evidence>
<protein>
    <submittedName>
        <fullName evidence="2">Uncharacterized protein</fullName>
    </submittedName>
</protein>
<accession>A0A9P4MMR1</accession>
<comment type="caution">
    <text evidence="2">The sequence shown here is derived from an EMBL/GenBank/DDBJ whole genome shotgun (WGS) entry which is preliminary data.</text>
</comment>
<evidence type="ECO:0000313" key="2">
    <source>
        <dbReference type="EMBL" id="KAF2155459.1"/>
    </source>
</evidence>
<keyword evidence="1" id="KW-1133">Transmembrane helix</keyword>
<feature type="transmembrane region" description="Helical" evidence="1">
    <location>
        <begin position="31"/>
        <end position="54"/>
    </location>
</feature>
<sequence length="92" mass="10177">MSKHCKELMPRPVGEFCSRYGSPRQDCCAKLLVVSCAVLGSLVAFPISNIGLALRRNLGSESASLGIEHCFCPFSVKFSWPSTHKLRYIQKS</sequence>
<dbReference type="AlphaFoldDB" id="A0A9P4MMR1"/>
<evidence type="ECO:0000313" key="3">
    <source>
        <dbReference type="Proteomes" id="UP000799439"/>
    </source>
</evidence>
<gene>
    <name evidence="2" type="ORF">K461DRAFT_113694</name>
</gene>
<keyword evidence="3" id="KW-1185">Reference proteome</keyword>
<keyword evidence="1" id="KW-0812">Transmembrane</keyword>
<dbReference type="Proteomes" id="UP000799439">
    <property type="component" value="Unassembled WGS sequence"/>
</dbReference>
<dbReference type="EMBL" id="ML996083">
    <property type="protein sequence ID" value="KAF2155459.1"/>
    <property type="molecule type" value="Genomic_DNA"/>
</dbReference>
<organism evidence="2 3">
    <name type="scientific">Myriangium duriaei CBS 260.36</name>
    <dbReference type="NCBI Taxonomy" id="1168546"/>
    <lineage>
        <taxon>Eukaryota</taxon>
        <taxon>Fungi</taxon>
        <taxon>Dikarya</taxon>
        <taxon>Ascomycota</taxon>
        <taxon>Pezizomycotina</taxon>
        <taxon>Dothideomycetes</taxon>
        <taxon>Dothideomycetidae</taxon>
        <taxon>Myriangiales</taxon>
        <taxon>Myriangiaceae</taxon>
        <taxon>Myriangium</taxon>
    </lineage>
</organism>
<name>A0A9P4MMR1_9PEZI</name>
<proteinExistence type="predicted"/>